<dbReference type="Gene3D" id="6.10.30.10">
    <property type="match status" value="1"/>
</dbReference>
<dbReference type="Pfam" id="PF01796">
    <property type="entry name" value="OB_ChsH2_C"/>
    <property type="match status" value="1"/>
</dbReference>
<evidence type="ECO:0000259" key="1">
    <source>
        <dbReference type="Pfam" id="PF01796"/>
    </source>
</evidence>
<feature type="domain" description="ChsH2 C-terminal OB-fold" evidence="1">
    <location>
        <begin position="54"/>
        <end position="120"/>
    </location>
</feature>
<reference evidence="3 4" key="1">
    <citation type="submission" date="2014-02" db="EMBL/GenBank/DDBJ databases">
        <title>Whole genome shotgun sequence of Rhodococcus wratislaviensis NBRC 100605.</title>
        <authorList>
            <person name="Hosoyama A."/>
            <person name="Tsuchikane K."/>
            <person name="Yoshida I."/>
            <person name="Ohji S."/>
            <person name="Ichikawa N."/>
            <person name="Yamazoe A."/>
            <person name="Fujita N."/>
        </authorList>
    </citation>
    <scope>NUCLEOTIDE SEQUENCE [LARGE SCALE GENOMIC DNA]</scope>
    <source>
        <strain evidence="3 4">NBRC 100605</strain>
    </source>
</reference>
<comment type="caution">
    <text evidence="3">The sequence shown here is derived from an EMBL/GenBank/DDBJ whole genome shotgun (WGS) entry which is preliminary data.</text>
</comment>
<dbReference type="RefSeq" id="WP_037232187.1">
    <property type="nucleotide sequence ID" value="NZ_BAWF01000022.1"/>
</dbReference>
<feature type="domain" description="ChsH2 rubredoxin-like zinc ribbon" evidence="2">
    <location>
        <begin position="17"/>
        <end position="52"/>
    </location>
</feature>
<dbReference type="InterPro" id="IPR002878">
    <property type="entry name" value="ChsH2_C"/>
</dbReference>
<dbReference type="InterPro" id="IPR052513">
    <property type="entry name" value="Thioester_dehydratase-like"/>
</dbReference>
<sequence length="136" mass="15162">MSGGAVPGPTPETAEYWQGTREGQLRIQRCNACECFYFYPRPFCRFCSSRDVAWHVASGRGQLISYVINYRPLPPASSTEPQIIALVELDEGPRLMTNLIGVDPDPALLPLDARVEVDFEPRGDQMVPVFRMDTAA</sequence>
<evidence type="ECO:0000313" key="4">
    <source>
        <dbReference type="Proteomes" id="UP000019491"/>
    </source>
</evidence>
<dbReference type="InterPro" id="IPR022002">
    <property type="entry name" value="ChsH2_Znr"/>
</dbReference>
<evidence type="ECO:0008006" key="5">
    <source>
        <dbReference type="Google" id="ProtNLM"/>
    </source>
</evidence>
<evidence type="ECO:0000259" key="2">
    <source>
        <dbReference type="Pfam" id="PF12172"/>
    </source>
</evidence>
<dbReference type="AlphaFoldDB" id="X0Q3A5"/>
<evidence type="ECO:0000313" key="3">
    <source>
        <dbReference type="EMBL" id="GAF45527.1"/>
    </source>
</evidence>
<accession>X0Q3A5</accession>
<name>X0Q3A5_RHOWR</name>
<dbReference type="Proteomes" id="UP000019491">
    <property type="component" value="Unassembled WGS sequence"/>
</dbReference>
<dbReference type="PANTHER" id="PTHR34075:SF5">
    <property type="entry name" value="BLR3430 PROTEIN"/>
    <property type="match status" value="1"/>
</dbReference>
<dbReference type="SUPFAM" id="SSF50249">
    <property type="entry name" value="Nucleic acid-binding proteins"/>
    <property type="match status" value="1"/>
</dbReference>
<dbReference type="PANTHER" id="PTHR34075">
    <property type="entry name" value="BLR3430 PROTEIN"/>
    <property type="match status" value="1"/>
</dbReference>
<dbReference type="InterPro" id="IPR012340">
    <property type="entry name" value="NA-bd_OB-fold"/>
</dbReference>
<protein>
    <recommendedName>
        <fullName evidence="5">DUF35 domain-containing protein</fullName>
    </recommendedName>
</protein>
<gene>
    <name evidence="3" type="ORF">RW1_022_01070</name>
</gene>
<dbReference type="EMBL" id="BAWF01000022">
    <property type="protein sequence ID" value="GAF45527.1"/>
    <property type="molecule type" value="Genomic_DNA"/>
</dbReference>
<keyword evidence="4" id="KW-1185">Reference proteome</keyword>
<dbReference type="Pfam" id="PF12172">
    <property type="entry name" value="zf-ChsH2"/>
    <property type="match status" value="1"/>
</dbReference>
<proteinExistence type="predicted"/>
<organism evidence="3 4">
    <name type="scientific">Rhodococcus wratislaviensis NBRC 100605</name>
    <dbReference type="NCBI Taxonomy" id="1219028"/>
    <lineage>
        <taxon>Bacteria</taxon>
        <taxon>Bacillati</taxon>
        <taxon>Actinomycetota</taxon>
        <taxon>Actinomycetes</taxon>
        <taxon>Mycobacteriales</taxon>
        <taxon>Nocardiaceae</taxon>
        <taxon>Rhodococcus</taxon>
    </lineage>
</organism>